<comment type="caution">
    <text evidence="2">The sequence shown here is derived from an EMBL/GenBank/DDBJ whole genome shotgun (WGS) entry which is preliminary data.</text>
</comment>
<feature type="non-terminal residue" evidence="2">
    <location>
        <position position="28"/>
    </location>
</feature>
<feature type="region of interest" description="Disordered" evidence="1">
    <location>
        <begin position="1"/>
        <end position="28"/>
    </location>
</feature>
<evidence type="ECO:0000313" key="3">
    <source>
        <dbReference type="Proteomes" id="UP000265520"/>
    </source>
</evidence>
<evidence type="ECO:0000313" key="2">
    <source>
        <dbReference type="EMBL" id="MCI97806.1"/>
    </source>
</evidence>
<accession>A0A392WC67</accession>
<reference evidence="2 3" key="1">
    <citation type="journal article" date="2018" name="Front. Plant Sci.">
        <title>Red Clover (Trifolium pratense) and Zigzag Clover (T. medium) - A Picture of Genomic Similarities and Differences.</title>
        <authorList>
            <person name="Dluhosova J."/>
            <person name="Istvanek J."/>
            <person name="Nedelnik J."/>
            <person name="Repkova J."/>
        </authorList>
    </citation>
    <scope>NUCLEOTIDE SEQUENCE [LARGE SCALE GENOMIC DNA]</scope>
    <source>
        <strain evidence="3">cv. 10/8</strain>
        <tissue evidence="2">Leaf</tissue>
    </source>
</reference>
<name>A0A392WC67_9FABA</name>
<dbReference type="AlphaFoldDB" id="A0A392WC67"/>
<proteinExistence type="predicted"/>
<dbReference type="Proteomes" id="UP000265520">
    <property type="component" value="Unassembled WGS sequence"/>
</dbReference>
<dbReference type="EMBL" id="LXQA011454366">
    <property type="protein sequence ID" value="MCI97806.1"/>
    <property type="molecule type" value="Genomic_DNA"/>
</dbReference>
<evidence type="ECO:0000256" key="1">
    <source>
        <dbReference type="SAM" id="MobiDB-lite"/>
    </source>
</evidence>
<sequence length="28" mass="2978">MGVDDAHCSSPHSPVSAIRGSRDPVFRP</sequence>
<protein>
    <submittedName>
        <fullName evidence="2">Uncharacterized protein</fullName>
    </submittedName>
</protein>
<organism evidence="2 3">
    <name type="scientific">Trifolium medium</name>
    <dbReference type="NCBI Taxonomy" id="97028"/>
    <lineage>
        <taxon>Eukaryota</taxon>
        <taxon>Viridiplantae</taxon>
        <taxon>Streptophyta</taxon>
        <taxon>Embryophyta</taxon>
        <taxon>Tracheophyta</taxon>
        <taxon>Spermatophyta</taxon>
        <taxon>Magnoliopsida</taxon>
        <taxon>eudicotyledons</taxon>
        <taxon>Gunneridae</taxon>
        <taxon>Pentapetalae</taxon>
        <taxon>rosids</taxon>
        <taxon>fabids</taxon>
        <taxon>Fabales</taxon>
        <taxon>Fabaceae</taxon>
        <taxon>Papilionoideae</taxon>
        <taxon>50 kb inversion clade</taxon>
        <taxon>NPAAA clade</taxon>
        <taxon>Hologalegina</taxon>
        <taxon>IRL clade</taxon>
        <taxon>Trifolieae</taxon>
        <taxon>Trifolium</taxon>
    </lineage>
</organism>
<keyword evidence="3" id="KW-1185">Reference proteome</keyword>